<dbReference type="RefSeq" id="WP_065534178.1">
    <property type="nucleotide sequence ID" value="NZ_CP065315.1"/>
</dbReference>
<feature type="region of interest" description="Disordered" evidence="5">
    <location>
        <begin position="1"/>
        <end position="157"/>
    </location>
</feature>
<evidence type="ECO:0000256" key="2">
    <source>
        <dbReference type="ARBA" id="ARBA00022670"/>
    </source>
</evidence>
<feature type="transmembrane region" description="Helical" evidence="6">
    <location>
        <begin position="300"/>
        <end position="322"/>
    </location>
</feature>
<dbReference type="NCBIfam" id="NF045974">
    <property type="entry name" value="conju_CD1108"/>
    <property type="match status" value="1"/>
</dbReference>
<keyword evidence="6" id="KW-0472">Membrane</keyword>
<evidence type="ECO:0000256" key="3">
    <source>
        <dbReference type="ARBA" id="ARBA00022801"/>
    </source>
</evidence>
<evidence type="ECO:0000313" key="9">
    <source>
        <dbReference type="Proteomes" id="UP000595792"/>
    </source>
</evidence>
<feature type="compositionally biased region" description="Basic and acidic residues" evidence="5">
    <location>
        <begin position="73"/>
        <end position="91"/>
    </location>
</feature>
<dbReference type="InterPro" id="IPR038765">
    <property type="entry name" value="Papain-like_cys_pep_sf"/>
</dbReference>
<dbReference type="GO" id="GO:0008234">
    <property type="term" value="F:cysteine-type peptidase activity"/>
    <property type="evidence" value="ECO:0007669"/>
    <property type="project" value="UniProtKB-KW"/>
</dbReference>
<dbReference type="PANTHER" id="PTHR47053">
    <property type="entry name" value="MUREIN DD-ENDOPEPTIDASE MEPH-RELATED"/>
    <property type="match status" value="1"/>
</dbReference>
<name>A0AAX1KNT8_FLAPL</name>
<gene>
    <name evidence="8" type="ORF">I5Q84_04720</name>
</gene>
<evidence type="ECO:0000256" key="4">
    <source>
        <dbReference type="ARBA" id="ARBA00022807"/>
    </source>
</evidence>
<dbReference type="AlphaFoldDB" id="A0AAX1KNT8"/>
<keyword evidence="6" id="KW-1133">Transmembrane helix</keyword>
<feature type="compositionally biased region" description="Basic and acidic residues" evidence="5">
    <location>
        <begin position="108"/>
        <end position="155"/>
    </location>
</feature>
<evidence type="ECO:0000313" key="8">
    <source>
        <dbReference type="EMBL" id="QQR07696.1"/>
    </source>
</evidence>
<dbReference type="PROSITE" id="PS51935">
    <property type="entry name" value="NLPC_P60"/>
    <property type="match status" value="1"/>
</dbReference>
<proteinExistence type="inferred from homology"/>
<keyword evidence="6" id="KW-0812">Transmembrane</keyword>
<dbReference type="Gene3D" id="3.90.1720.10">
    <property type="entry name" value="endopeptidase domain like (from Nostoc punctiforme)"/>
    <property type="match status" value="1"/>
</dbReference>
<feature type="compositionally biased region" description="Basic and acidic residues" evidence="5">
    <location>
        <begin position="1"/>
        <end position="13"/>
    </location>
</feature>
<evidence type="ECO:0000256" key="6">
    <source>
        <dbReference type="SAM" id="Phobius"/>
    </source>
</evidence>
<keyword evidence="4" id="KW-0788">Thiol protease</keyword>
<dbReference type="SUPFAM" id="SSF54001">
    <property type="entry name" value="Cysteine proteinases"/>
    <property type="match status" value="1"/>
</dbReference>
<comment type="similarity">
    <text evidence="1">Belongs to the peptidase C40 family.</text>
</comment>
<keyword evidence="2" id="KW-0645">Protease</keyword>
<reference evidence="8 9" key="1">
    <citation type="submission" date="2020-11" db="EMBL/GenBank/DDBJ databases">
        <title>Closed and high quality bacterial genomes of the OMM12 community.</title>
        <authorList>
            <person name="Marbouty M."/>
            <person name="Lamy-Besnier Q."/>
            <person name="Debarbieux L."/>
            <person name="Koszul R."/>
        </authorList>
    </citation>
    <scope>NUCLEOTIDE SEQUENCE [LARGE SCALE GENOMIC DNA]</scope>
    <source>
        <strain evidence="8 9">YL31</strain>
    </source>
</reference>
<accession>A0AAX1KNT8</accession>
<evidence type="ECO:0000256" key="5">
    <source>
        <dbReference type="SAM" id="MobiDB-lite"/>
    </source>
</evidence>
<dbReference type="PANTHER" id="PTHR47053:SF5">
    <property type="entry name" value="BIFUNCTIONAL MURAMIDASE_DL-ENDOPEPTIDASE CWLT"/>
    <property type="match status" value="1"/>
</dbReference>
<keyword evidence="3" id="KW-0378">Hydrolase</keyword>
<feature type="domain" description="NlpC/P60" evidence="7">
    <location>
        <begin position="510"/>
        <end position="635"/>
    </location>
</feature>
<feature type="compositionally biased region" description="Basic and acidic residues" evidence="5">
    <location>
        <begin position="43"/>
        <end position="57"/>
    </location>
</feature>
<dbReference type="EMBL" id="CP065315">
    <property type="protein sequence ID" value="QQR07696.1"/>
    <property type="molecule type" value="Genomic_DNA"/>
</dbReference>
<protein>
    <submittedName>
        <fullName evidence="8">C40 family peptidase</fullName>
    </submittedName>
</protein>
<organism evidence="8 9">
    <name type="scientific">Flavonifractor plautii</name>
    <name type="common">Fusobacterium plautii</name>
    <dbReference type="NCBI Taxonomy" id="292800"/>
    <lineage>
        <taxon>Bacteria</taxon>
        <taxon>Bacillati</taxon>
        <taxon>Bacillota</taxon>
        <taxon>Clostridia</taxon>
        <taxon>Eubacteriales</taxon>
        <taxon>Oscillospiraceae</taxon>
        <taxon>Flavonifractor</taxon>
    </lineage>
</organism>
<dbReference type="InterPro" id="IPR051202">
    <property type="entry name" value="Peptidase_C40"/>
</dbReference>
<dbReference type="KEGG" id="fpla:A4U99_04490"/>
<dbReference type="InterPro" id="IPR000064">
    <property type="entry name" value="NLP_P60_dom"/>
</dbReference>
<dbReference type="Pfam" id="PF00877">
    <property type="entry name" value="NLPC_P60"/>
    <property type="match status" value="1"/>
</dbReference>
<dbReference type="GO" id="GO:0006508">
    <property type="term" value="P:proteolysis"/>
    <property type="evidence" value="ECO:0007669"/>
    <property type="project" value="UniProtKB-KW"/>
</dbReference>
<dbReference type="Proteomes" id="UP000595792">
    <property type="component" value="Chromosome"/>
</dbReference>
<evidence type="ECO:0000259" key="7">
    <source>
        <dbReference type="PROSITE" id="PS51935"/>
    </source>
</evidence>
<sequence>MAKFTDRTTKEEPDTSGQVGPKSARRKQAPPGPEQKAGTSSRLRFEDEGEPDNRTGEETTSGQVGPKPGQKKFRQDKERPRPSERLRREGEPPPGDSAGEPRTGAESGKADSEGPRTREGKKTEKAKARADKAGEKLGKAHAKLDAQKPPKEPGIPRRLARSARTGAWIYAHNKIHEVEHENVGVEGAHKSELVAETGIRKVSRFAKRRWRTRHARSVVKWEKKEIRTNADYAFRQMAQEHPELSSNPLSRYAQKWKLKREYAKRAREAAKQGAKAAEKTAVTTERLARRVALFVKRHPVGVLIVLAVLLVVMLLMGALSSLPGMIGGGAMNAVLGTSYGSEDSDLLGADEDYTALERAMADEIANIESTHPGYDEYRYHVDELGHNPYELASHLTAKFQSYTRAEVQGELQAVFDAQYKLTLTETVEIRTYTDEDGDEHEYEWYILTVILKNRTLPVVINERLTADQKELYSATMWTKGNKPYLWDNIYTGGDTDPGPSYEIPGEALTDPDFAALIAEAEKYLGYPYVWGGSSPSTSFDCSGFVCWVYTHSGVYNLPRTTATGIYNQCAIIPKSEARPGDLIFFTRTYDSAGPVSHVGIYVGDNMMIHCGDPIKYASIGTSYWQEHFYAFGRLN</sequence>
<evidence type="ECO:0000256" key="1">
    <source>
        <dbReference type="ARBA" id="ARBA00007074"/>
    </source>
</evidence>